<gene>
    <name evidence="2" type="ORF">AY601_0686</name>
</gene>
<proteinExistence type="predicted"/>
<keyword evidence="1" id="KW-0472">Membrane</keyword>
<organism evidence="2 3">
    <name type="scientific">Pedobacter cryoconitis</name>
    <dbReference type="NCBI Taxonomy" id="188932"/>
    <lineage>
        <taxon>Bacteria</taxon>
        <taxon>Pseudomonadati</taxon>
        <taxon>Bacteroidota</taxon>
        <taxon>Sphingobacteriia</taxon>
        <taxon>Sphingobacteriales</taxon>
        <taxon>Sphingobacteriaceae</taxon>
        <taxon>Pedobacter</taxon>
    </lineage>
</organism>
<dbReference type="RefSeq" id="WP_068396458.1">
    <property type="nucleotide sequence ID" value="NZ_CP014504.1"/>
</dbReference>
<evidence type="ECO:0000313" key="2">
    <source>
        <dbReference type="EMBL" id="AMP97633.1"/>
    </source>
</evidence>
<sequence length="207" mass="24655">METQELMLNKHRERYLLIIISIIGLFACVNTDRRRALFDAQLDVFKENDIYHDVQTTTNKNLKKWLSEDLKDIQVLKKSNWKLDEAVFFNSRKDKCYLLLLVQDKDTLAKLDYVYLMYGALEQEKWNIYFTGLPTLAFPRDKYSKNEHEPIAMPTLSLLSREEILQDYYKANRRINDEYVNKAYTLDLKKKQATFLKKSTPSINHKE</sequence>
<keyword evidence="3" id="KW-1185">Reference proteome</keyword>
<keyword evidence="1" id="KW-0812">Transmembrane</keyword>
<protein>
    <submittedName>
        <fullName evidence="2">Uncharacterized protein</fullName>
    </submittedName>
</protein>
<dbReference type="PATRIC" id="fig|188932.3.peg.703"/>
<feature type="transmembrane region" description="Helical" evidence="1">
    <location>
        <begin position="15"/>
        <end position="31"/>
    </location>
</feature>
<dbReference type="EMBL" id="CP014504">
    <property type="protein sequence ID" value="AMP97633.1"/>
    <property type="molecule type" value="Genomic_DNA"/>
</dbReference>
<keyword evidence="1" id="KW-1133">Transmembrane helix</keyword>
<dbReference type="OrthoDB" id="760162at2"/>
<reference evidence="2 3" key="1">
    <citation type="submission" date="2016-03" db="EMBL/GenBank/DDBJ databases">
        <title>Complete genome sequence of Pedobacter cryoconitis PAMC 27485.</title>
        <authorList>
            <person name="Lee J."/>
            <person name="Kim O.-S."/>
        </authorList>
    </citation>
    <scope>NUCLEOTIDE SEQUENCE [LARGE SCALE GENOMIC DNA]</scope>
    <source>
        <strain evidence="2 3">PAMC 27485</strain>
    </source>
</reference>
<dbReference type="KEGG" id="pcm:AY601_0686"/>
<evidence type="ECO:0000256" key="1">
    <source>
        <dbReference type="SAM" id="Phobius"/>
    </source>
</evidence>
<dbReference type="AlphaFoldDB" id="A0A127V8I7"/>
<accession>A0A127V8I7</accession>
<evidence type="ECO:0000313" key="3">
    <source>
        <dbReference type="Proteomes" id="UP000071561"/>
    </source>
</evidence>
<name>A0A127V8I7_9SPHI</name>
<dbReference type="Proteomes" id="UP000071561">
    <property type="component" value="Chromosome"/>
</dbReference>